<reference evidence="3 4" key="1">
    <citation type="submission" date="2021-11" db="EMBL/GenBank/DDBJ databases">
        <authorList>
            <person name="Huq M.A."/>
        </authorList>
    </citation>
    <scope>NUCLEOTIDE SEQUENCE [LARGE SCALE GENOMIC DNA]</scope>
    <source>
        <strain evidence="3 4">MAHUQ-52</strain>
    </source>
</reference>
<dbReference type="Proteomes" id="UP001198701">
    <property type="component" value="Unassembled WGS sequence"/>
</dbReference>
<name>A0ABS8IW53_9BURK</name>
<evidence type="ECO:0000313" key="3">
    <source>
        <dbReference type="EMBL" id="MCC6072166.1"/>
    </source>
</evidence>
<gene>
    <name evidence="3" type="ORF">LMJ30_14530</name>
</gene>
<feature type="compositionally biased region" description="Basic and acidic residues" evidence="1">
    <location>
        <begin position="267"/>
        <end position="289"/>
    </location>
</feature>
<keyword evidence="2" id="KW-1133">Transmembrane helix</keyword>
<feature type="compositionally biased region" description="Basic and acidic residues" evidence="1">
    <location>
        <begin position="323"/>
        <end position="339"/>
    </location>
</feature>
<proteinExistence type="predicted"/>
<feature type="region of interest" description="Disordered" evidence="1">
    <location>
        <begin position="266"/>
        <end position="289"/>
    </location>
</feature>
<comment type="caution">
    <text evidence="3">The sequence shown here is derived from an EMBL/GenBank/DDBJ whole genome shotgun (WGS) entry which is preliminary data.</text>
</comment>
<feature type="transmembrane region" description="Helical" evidence="2">
    <location>
        <begin position="24"/>
        <end position="45"/>
    </location>
</feature>
<dbReference type="SUPFAM" id="SSF74653">
    <property type="entry name" value="TolA/TonB C-terminal domain"/>
    <property type="match status" value="1"/>
</dbReference>
<sequence>MLQAGALASASGVAPPRASANRRLAWGLLASLLFHALILSLQFGVPGMALRGARSAIQIVLAPAPPPVAEPVAADPEPDRPALPPRPAPVTGMQLVDPVARPIPAPTPPPKAVSKAKARKAPRISTPLPKPDAEAPVRVIAQASNPDSEFIVPLPQPEEALQKTIDPSEAQHGSDDMAQALQEEAPLPELQQPVIAVNDAAGEQLQKDAAEARSAALAEREQAILAQERLAQETAERRRLEEQLAERRAQEMLERQKADELLAQQRRAQELAERQKSEERLAQQRRDMELAERKEADALRARQRLAEEAAERLRLDEIAARKLAGERARQDAEREREAALARAAPPGDPFGAADGQGASGRTKGSAGNYGSDLSNRVRDLSKGLDLLAGAPPARVRPDEARASRRVVADSADRDVPLRMYVESWRQKIERNGSMNFPRLIGERARIDPLVSVAVRSDGSIEDVTIVRSSGRQDTDDAVRRIVRINALYSRFPPNIASRYDVIEIRRIWTFDQVLKLVDEVR</sequence>
<dbReference type="Gene3D" id="3.30.1150.10">
    <property type="match status" value="1"/>
</dbReference>
<accession>A0ABS8IW53</accession>
<dbReference type="EMBL" id="JAJHPV010000014">
    <property type="protein sequence ID" value="MCC6072166.1"/>
    <property type="molecule type" value="Genomic_DNA"/>
</dbReference>
<dbReference type="Pfam" id="PF13103">
    <property type="entry name" value="TonB_2"/>
    <property type="match status" value="1"/>
</dbReference>
<feature type="region of interest" description="Disordered" evidence="1">
    <location>
        <begin position="70"/>
        <end position="90"/>
    </location>
</feature>
<keyword evidence="2" id="KW-0812">Transmembrane</keyword>
<evidence type="ECO:0000256" key="1">
    <source>
        <dbReference type="SAM" id="MobiDB-lite"/>
    </source>
</evidence>
<protein>
    <submittedName>
        <fullName evidence="3">TonB C-terminal domain-containing protein</fullName>
    </submittedName>
</protein>
<feature type="region of interest" description="Disordered" evidence="1">
    <location>
        <begin position="323"/>
        <end position="374"/>
    </location>
</feature>
<evidence type="ECO:0000313" key="4">
    <source>
        <dbReference type="Proteomes" id="UP001198701"/>
    </source>
</evidence>
<keyword evidence="2" id="KW-0472">Membrane</keyword>
<evidence type="ECO:0000256" key="2">
    <source>
        <dbReference type="SAM" id="Phobius"/>
    </source>
</evidence>
<feature type="compositionally biased region" description="Pro residues" evidence="1">
    <location>
        <begin position="102"/>
        <end position="111"/>
    </location>
</feature>
<organism evidence="3 4">
    <name type="scientific">Massilia agrisoli</name>
    <dbReference type="NCBI Taxonomy" id="2892444"/>
    <lineage>
        <taxon>Bacteria</taxon>
        <taxon>Pseudomonadati</taxon>
        <taxon>Pseudomonadota</taxon>
        <taxon>Betaproteobacteria</taxon>
        <taxon>Burkholderiales</taxon>
        <taxon>Oxalobacteraceae</taxon>
        <taxon>Telluria group</taxon>
        <taxon>Massilia</taxon>
    </lineage>
</organism>
<feature type="compositionally biased region" description="Low complexity" evidence="1">
    <location>
        <begin position="340"/>
        <end position="356"/>
    </location>
</feature>
<keyword evidence="4" id="KW-1185">Reference proteome</keyword>
<feature type="region of interest" description="Disordered" evidence="1">
    <location>
        <begin position="102"/>
        <end position="131"/>
    </location>
</feature>
<dbReference type="RefSeq" id="WP_229433062.1">
    <property type="nucleotide sequence ID" value="NZ_JAJHPV010000014.1"/>
</dbReference>